<dbReference type="AlphaFoldDB" id="A0A8R2AEJ5"/>
<dbReference type="OrthoDB" id="6621701at2759"/>
<keyword evidence="4" id="KW-1185">Reference proteome</keyword>
<sequence>MWLVVNFILDDTVEVVPQKWLNIKKGICGWPKFTKKIDVERAVRNKTKANKKEFNFFEARAMSSLIDSYTKAIKKCNIAKLRSDLSSCAEETKFKKKKRNQRKASVLSSNSDGEMSDTSLKSDSLPLCSTDDELEIRKSIQGSSKGSKYEDIMTEKNLSIYKKPNNGWSPLKSSADSSFVTPTTVHSLINDDIILNTTSSKTNSCEIIDSICHAPDKTPETRTITTLSSQNSIHKDHSPNLSAGANRRLIFSDLDSSQTIVMNKSPIMSSKPSFAENKSLPKTLSDDSTTSNSKKFKHDDNDAFKKSVLHQLLTIKFEIRSMDEKLNFILKLVDDDKKNSSASEKNADLTNFDVDFPIKSFDELDDIENKISNDNTYRLHLVQYISSVGGLTVKIMVKRIMALLFIPDLLTKFSYNGRCNKKRSFHALVITKIIFESVLKIKKFSASDTSRNEIEQVLKYILIQTPFKLKKQDPNKESPADNQMIDKN</sequence>
<dbReference type="InterPro" id="IPR032071">
    <property type="entry name" value="DUF4806"/>
</dbReference>
<reference evidence="4" key="1">
    <citation type="submission" date="2010-06" db="EMBL/GenBank/DDBJ databases">
        <authorList>
            <person name="Jiang H."/>
            <person name="Abraham K."/>
            <person name="Ali S."/>
            <person name="Alsbrooks S.L."/>
            <person name="Anim B.N."/>
            <person name="Anosike U.S."/>
            <person name="Attaway T."/>
            <person name="Bandaranaike D.P."/>
            <person name="Battles P.K."/>
            <person name="Bell S.N."/>
            <person name="Bell A.V."/>
            <person name="Beltran B."/>
            <person name="Bickham C."/>
            <person name="Bustamante Y."/>
            <person name="Caleb T."/>
            <person name="Canada A."/>
            <person name="Cardenas V."/>
            <person name="Carter K."/>
            <person name="Chacko J."/>
            <person name="Chandrabose M.N."/>
            <person name="Chavez D."/>
            <person name="Chavez A."/>
            <person name="Chen L."/>
            <person name="Chu H.-S."/>
            <person name="Claassen K.J."/>
            <person name="Cockrell R."/>
            <person name="Collins M."/>
            <person name="Cooper J.A."/>
            <person name="Cree A."/>
            <person name="Curry S.M."/>
            <person name="Da Y."/>
            <person name="Dao M.D."/>
            <person name="Das B."/>
            <person name="Davila M.-L."/>
            <person name="Davy-Carroll L."/>
            <person name="Denson S."/>
            <person name="Dinh H."/>
            <person name="Ebong V.E."/>
            <person name="Edwards J.R."/>
            <person name="Egan A."/>
            <person name="El-Daye J."/>
            <person name="Escobedo L."/>
            <person name="Fernandez S."/>
            <person name="Fernando P.R."/>
            <person name="Flagg N."/>
            <person name="Forbes L.D."/>
            <person name="Fowler R.G."/>
            <person name="Fu Q."/>
            <person name="Gabisi R.A."/>
            <person name="Ganer J."/>
            <person name="Garbino Pronczuk A."/>
            <person name="Garcia R.M."/>
            <person name="Garner T."/>
            <person name="Garrett T.E."/>
            <person name="Gonzalez D.A."/>
            <person name="Hamid H."/>
            <person name="Hawkins E.S."/>
            <person name="Hirani K."/>
            <person name="Hogues M.E."/>
            <person name="Hollins B."/>
            <person name="Hsiao C.-H."/>
            <person name="Jabil R."/>
            <person name="James M.L."/>
            <person name="Jhangiani S.N."/>
            <person name="Johnson B."/>
            <person name="Johnson Q."/>
            <person name="Joshi V."/>
            <person name="Kalu J.B."/>
            <person name="Kam C."/>
            <person name="Kashfia A."/>
            <person name="Keebler J."/>
            <person name="Kisamo H."/>
            <person name="Kovar C.L."/>
            <person name="Lago L.A."/>
            <person name="Lai C.-Y."/>
            <person name="Laidlaw J."/>
            <person name="Lara F."/>
            <person name="Le T.-K."/>
            <person name="Lee S.L."/>
            <person name="Legall F.H."/>
            <person name="Lemon S.J."/>
            <person name="Lewis L.R."/>
            <person name="Li B."/>
            <person name="Liu Y."/>
            <person name="Liu Y.-S."/>
            <person name="Lopez J."/>
            <person name="Lozado R.J."/>
            <person name="Lu J."/>
            <person name="Madu R.C."/>
            <person name="Maheshwari M."/>
            <person name="Maheshwari R."/>
            <person name="Malloy K."/>
            <person name="Martinez E."/>
            <person name="Mathew T."/>
            <person name="Mercado I.C."/>
            <person name="Mercado C."/>
            <person name="Meyer B."/>
            <person name="Montgomery K."/>
            <person name="Morgan M.B."/>
            <person name="Munidasa M."/>
            <person name="Nazareth L.V."/>
            <person name="Nelson J."/>
            <person name="Ng B.M."/>
            <person name="Nguyen N.B."/>
            <person name="Nguyen P.Q."/>
            <person name="Nguyen T."/>
            <person name="Obregon M."/>
            <person name="Okwuonu G.O."/>
            <person name="Onwere C.G."/>
            <person name="Orozco G."/>
            <person name="Parra A."/>
            <person name="Patel S."/>
            <person name="Patil S."/>
            <person name="Perez A."/>
            <person name="Perez Y."/>
            <person name="Pham C."/>
            <person name="Primus E.L."/>
            <person name="Pu L.-L."/>
            <person name="Puazo M."/>
            <person name="Qin X."/>
            <person name="Quiroz J.B."/>
            <person name="Reese J."/>
            <person name="Richards S."/>
            <person name="Rives C.M."/>
            <person name="Robberts R."/>
            <person name="Ruiz S.J."/>
            <person name="Ruiz M.J."/>
            <person name="Santibanez J."/>
            <person name="Schneider B.W."/>
            <person name="Sisson I."/>
            <person name="Smith M."/>
            <person name="Sodergren E."/>
            <person name="Song X.-Z."/>
            <person name="Song B.B."/>
            <person name="Summersgill H."/>
            <person name="Thelus R."/>
            <person name="Thornton R.D."/>
            <person name="Trejos Z.Y."/>
            <person name="Usmani K."/>
            <person name="Vattathil S."/>
            <person name="Villasana D."/>
            <person name="Walker D.L."/>
            <person name="Wang S."/>
            <person name="Wang K."/>
            <person name="White C.S."/>
            <person name="Williams A.C."/>
            <person name="Williamson J."/>
            <person name="Wilson K."/>
            <person name="Woghiren I.O."/>
            <person name="Woodworth J.R."/>
            <person name="Worley K.C."/>
            <person name="Wright R.A."/>
            <person name="Wu W."/>
            <person name="Young L."/>
            <person name="Zhang L."/>
            <person name="Zhang J."/>
            <person name="Zhu Y."/>
            <person name="Muzny D.M."/>
            <person name="Weinstock G."/>
            <person name="Gibbs R.A."/>
        </authorList>
    </citation>
    <scope>NUCLEOTIDE SEQUENCE [LARGE SCALE GENOMIC DNA]</scope>
    <source>
        <strain evidence="4">LSR1</strain>
    </source>
</reference>
<feature type="domain" description="DUF4806" evidence="2">
    <location>
        <begin position="354"/>
        <end position="435"/>
    </location>
</feature>
<dbReference type="GeneID" id="100569363"/>
<evidence type="ECO:0000313" key="4">
    <source>
        <dbReference type="Proteomes" id="UP000007819"/>
    </source>
</evidence>
<dbReference type="Pfam" id="PF16064">
    <property type="entry name" value="DUF4806"/>
    <property type="match status" value="1"/>
</dbReference>
<proteinExistence type="predicted"/>
<feature type="compositionally biased region" description="Polar residues" evidence="1">
    <location>
        <begin position="106"/>
        <end position="122"/>
    </location>
</feature>
<feature type="compositionally biased region" description="Polar residues" evidence="1">
    <location>
        <begin position="280"/>
        <end position="293"/>
    </location>
</feature>
<dbReference type="EnsemblMetazoa" id="XM_003245664.4">
    <property type="protein sequence ID" value="XP_003245712.1"/>
    <property type="gene ID" value="LOC100569363"/>
</dbReference>
<dbReference type="PANTHER" id="PTHR34153:SF2">
    <property type="entry name" value="SI:CH211-262H13.3-RELATED"/>
    <property type="match status" value="1"/>
</dbReference>
<evidence type="ECO:0000313" key="3">
    <source>
        <dbReference type="EnsemblMetazoa" id="XP_003245712.1"/>
    </source>
</evidence>
<organism evidence="3 4">
    <name type="scientific">Acyrthosiphon pisum</name>
    <name type="common">Pea aphid</name>
    <dbReference type="NCBI Taxonomy" id="7029"/>
    <lineage>
        <taxon>Eukaryota</taxon>
        <taxon>Metazoa</taxon>
        <taxon>Ecdysozoa</taxon>
        <taxon>Arthropoda</taxon>
        <taxon>Hexapoda</taxon>
        <taxon>Insecta</taxon>
        <taxon>Pterygota</taxon>
        <taxon>Neoptera</taxon>
        <taxon>Paraneoptera</taxon>
        <taxon>Hemiptera</taxon>
        <taxon>Sternorrhyncha</taxon>
        <taxon>Aphidomorpha</taxon>
        <taxon>Aphidoidea</taxon>
        <taxon>Aphididae</taxon>
        <taxon>Macrosiphini</taxon>
        <taxon>Acyrthosiphon</taxon>
    </lineage>
</organism>
<reference evidence="3" key="2">
    <citation type="submission" date="2022-06" db="UniProtKB">
        <authorList>
            <consortium name="EnsemblMetazoa"/>
        </authorList>
    </citation>
    <scope>IDENTIFICATION</scope>
</reference>
<dbReference type="KEGG" id="api:100569363"/>
<feature type="region of interest" description="Disordered" evidence="1">
    <location>
        <begin position="99"/>
        <end position="125"/>
    </location>
</feature>
<evidence type="ECO:0000259" key="2">
    <source>
        <dbReference type="Pfam" id="PF16064"/>
    </source>
</evidence>
<accession>A0A8R2AEJ5</accession>
<dbReference type="RefSeq" id="XP_003245712.1">
    <property type="nucleotide sequence ID" value="XM_003245664.4"/>
</dbReference>
<feature type="region of interest" description="Disordered" evidence="1">
    <location>
        <begin position="271"/>
        <end position="297"/>
    </location>
</feature>
<evidence type="ECO:0000256" key="1">
    <source>
        <dbReference type="SAM" id="MobiDB-lite"/>
    </source>
</evidence>
<dbReference type="Proteomes" id="UP000007819">
    <property type="component" value="Chromosome A2"/>
</dbReference>
<name>A0A8R2AEJ5_ACYPI</name>
<protein>
    <recommendedName>
        <fullName evidence="2">DUF4806 domain-containing protein</fullName>
    </recommendedName>
</protein>
<dbReference type="PANTHER" id="PTHR34153">
    <property type="entry name" value="SI:CH211-262H13.3-RELATED-RELATED"/>
    <property type="match status" value="1"/>
</dbReference>